<dbReference type="EMBL" id="NGKC01000001">
    <property type="protein sequence ID" value="RSU14771.1"/>
    <property type="molecule type" value="Genomic_DNA"/>
</dbReference>
<dbReference type="Proteomes" id="UP000286773">
    <property type="component" value="Unassembled WGS sequence"/>
</dbReference>
<accession>A0A430B3G0</accession>
<dbReference type="GO" id="GO:0009401">
    <property type="term" value="P:phosphoenolpyruvate-dependent sugar phosphotransferase system"/>
    <property type="evidence" value="ECO:0007669"/>
    <property type="project" value="InterPro"/>
</dbReference>
<dbReference type="GO" id="GO:0008982">
    <property type="term" value="F:protein-N(PI)-phosphohistidine-sugar phosphotransferase activity"/>
    <property type="evidence" value="ECO:0007669"/>
    <property type="project" value="InterPro"/>
</dbReference>
<feature type="domain" description="Phosphotransferase system EIIB component type 2/3" evidence="2">
    <location>
        <begin position="16"/>
        <end position="79"/>
    </location>
</feature>
<reference evidence="3 4" key="1">
    <citation type="submission" date="2017-05" db="EMBL/GenBank/DDBJ databases">
        <title>Vagococcus spp. assemblies.</title>
        <authorList>
            <person name="Gulvik C.A."/>
        </authorList>
    </citation>
    <scope>NUCLEOTIDE SEQUENCE [LARGE SCALE GENOMIC DNA]</scope>
    <source>
        <strain evidence="3 4">LMG 24798</strain>
    </source>
</reference>
<sequence length="108" mass="11734">MIESRMPVSTEKIKQIVVVCYSGMATSAMGASILSRLCKEAGVDLPIHYQSVWQVDDDEGLLVVTQPELMQLAHERLPKAQTYVVANGLDYAGYAALAAMLSCPQTES</sequence>
<evidence type="ECO:0000313" key="4">
    <source>
        <dbReference type="Proteomes" id="UP000286773"/>
    </source>
</evidence>
<gene>
    <name evidence="3" type="ORF">CBF27_01995</name>
</gene>
<organism evidence="3 4">
    <name type="scientific">Vagococcus acidifermentans</name>
    <dbReference type="NCBI Taxonomy" id="564710"/>
    <lineage>
        <taxon>Bacteria</taxon>
        <taxon>Bacillati</taxon>
        <taxon>Bacillota</taxon>
        <taxon>Bacilli</taxon>
        <taxon>Lactobacillales</taxon>
        <taxon>Enterococcaceae</taxon>
        <taxon>Vagococcus</taxon>
    </lineage>
</organism>
<dbReference type="Gene3D" id="3.40.50.2300">
    <property type="match status" value="1"/>
</dbReference>
<keyword evidence="1" id="KW-0808">Transferase</keyword>
<dbReference type="AlphaFoldDB" id="A0A430B3G0"/>
<dbReference type="InterPro" id="IPR036095">
    <property type="entry name" value="PTS_EIIB-like_sf"/>
</dbReference>
<dbReference type="InterPro" id="IPR003501">
    <property type="entry name" value="PTS_EIIB_2/3"/>
</dbReference>
<evidence type="ECO:0000256" key="1">
    <source>
        <dbReference type="ARBA" id="ARBA00022679"/>
    </source>
</evidence>
<keyword evidence="4" id="KW-1185">Reference proteome</keyword>
<dbReference type="SUPFAM" id="SSF52794">
    <property type="entry name" value="PTS system IIB component-like"/>
    <property type="match status" value="1"/>
</dbReference>
<protein>
    <recommendedName>
        <fullName evidence="2">Phosphotransferase system EIIB component type 2/3 domain-containing protein</fullName>
    </recommendedName>
</protein>
<dbReference type="Pfam" id="PF02302">
    <property type="entry name" value="PTS_IIB"/>
    <property type="match status" value="1"/>
</dbReference>
<proteinExistence type="predicted"/>
<comment type="caution">
    <text evidence="3">The sequence shown here is derived from an EMBL/GenBank/DDBJ whole genome shotgun (WGS) entry which is preliminary data.</text>
</comment>
<evidence type="ECO:0000259" key="2">
    <source>
        <dbReference type="Pfam" id="PF02302"/>
    </source>
</evidence>
<evidence type="ECO:0000313" key="3">
    <source>
        <dbReference type="EMBL" id="RSU14771.1"/>
    </source>
</evidence>
<name>A0A430B3G0_9ENTE</name>